<feature type="transmembrane region" description="Helical" evidence="1">
    <location>
        <begin position="12"/>
        <end position="32"/>
    </location>
</feature>
<dbReference type="EMBL" id="LAYJ01000013">
    <property type="protein sequence ID" value="KKI52442.1"/>
    <property type="molecule type" value="Genomic_DNA"/>
</dbReference>
<dbReference type="PANTHER" id="PTHR33121">
    <property type="entry name" value="CYCLIC DI-GMP PHOSPHODIESTERASE PDEF"/>
    <property type="match status" value="1"/>
</dbReference>
<dbReference type="SUPFAM" id="SSF141868">
    <property type="entry name" value="EAL domain-like"/>
    <property type="match status" value="1"/>
</dbReference>
<dbReference type="InterPro" id="IPR029787">
    <property type="entry name" value="Nucleotide_cyclase"/>
</dbReference>
<evidence type="ECO:0000259" key="2">
    <source>
        <dbReference type="PROSITE" id="PS50883"/>
    </source>
</evidence>
<dbReference type="Gene3D" id="3.30.70.270">
    <property type="match status" value="1"/>
</dbReference>
<dbReference type="InterPro" id="IPR035919">
    <property type="entry name" value="EAL_sf"/>
</dbReference>
<keyword evidence="1" id="KW-0472">Membrane</keyword>
<dbReference type="Pfam" id="PF00563">
    <property type="entry name" value="EAL"/>
    <property type="match status" value="1"/>
</dbReference>
<accession>A0A0M2NPV8</accession>
<dbReference type="PATRIC" id="fig|270498.16.peg.2272"/>
<feature type="domain" description="EAL" evidence="2">
    <location>
        <begin position="350"/>
        <end position="602"/>
    </location>
</feature>
<dbReference type="OrthoDB" id="9805474at2"/>
<name>A0A0M2NPV8_9FIRM</name>
<dbReference type="SUPFAM" id="SSF55073">
    <property type="entry name" value="Nucleotide cyclase"/>
    <property type="match status" value="1"/>
</dbReference>
<dbReference type="SMART" id="SM00267">
    <property type="entry name" value="GGDEF"/>
    <property type="match status" value="1"/>
</dbReference>
<dbReference type="AlphaFoldDB" id="A0A0M2NPV8"/>
<dbReference type="SMART" id="SM00052">
    <property type="entry name" value="EAL"/>
    <property type="match status" value="1"/>
</dbReference>
<proteinExistence type="predicted"/>
<dbReference type="RefSeq" id="WP_046441862.1">
    <property type="nucleotide sequence ID" value="NZ_LAYJ01000013.1"/>
</dbReference>
<dbReference type="GO" id="GO:0071111">
    <property type="term" value="F:cyclic-guanylate-specific phosphodiesterase activity"/>
    <property type="evidence" value="ECO:0007669"/>
    <property type="project" value="InterPro"/>
</dbReference>
<dbReference type="Gene3D" id="3.20.20.450">
    <property type="entry name" value="EAL domain"/>
    <property type="match status" value="1"/>
</dbReference>
<keyword evidence="5" id="KW-1185">Reference proteome</keyword>
<protein>
    <submittedName>
        <fullName evidence="4">Diguanylate cyclase/phosphodiesterase (GGDEF &amp; EAL domains) with PAS/PAC sensor(S)</fullName>
    </submittedName>
</protein>
<feature type="domain" description="GGDEF" evidence="3">
    <location>
        <begin position="211"/>
        <end position="341"/>
    </location>
</feature>
<evidence type="ECO:0000259" key="3">
    <source>
        <dbReference type="PROSITE" id="PS50887"/>
    </source>
</evidence>
<dbReference type="InterPro" id="IPR000160">
    <property type="entry name" value="GGDEF_dom"/>
</dbReference>
<sequence>MKKVRKIGQFQIYTVMWLVAILVLIALLWQNLGGARIINYSGIVRGATQKLVKEELHGYEDDALISRLDGIIYDLQTGNGDYGLSRDDDAQYQQMLADLSIIWTDIKDEITVMRSGATGSGEKLYDLSQKHFELADDLVLRAEESSDEKLKNSIICYFICLALSIVFFGVLNVHNRKALEKSIFTDKLTGIFNRAGFEASAANLLRQRNASEYTVVEFDIEYFKDLNKVYGYTLGDQLLIAISAALSKWAGKDQLCARIDADNFVVLARSSDTLIAELETVLNEALRTMAFLEAYDGLTFAIGAYDITQNDEMVKTIMDKANTAHKTAKTQKEGAVQWYDQALVEKLELEGKLKDRLHQALRDGELKMYLQPKLELENLKVIGAEALVRWEVPGEGMIYPDTYIPLFEKCGMIADLDFYMLRKACAYLRAQLDKGLAHLVISVNISRVTLYSRMFYETFLDIVRQHKIPHDCIEVEVTESAFNEVADSVIQILSQLKEDGFLISMDDFGAGYSSLSLLGKLPIQIIKLDREFLNEMDQNSNVKGVIACAVDLAHALGIKITCEGVETLEQVRFLKGLGCDYGQGYYFSKPIPQDRFTEEFWS</sequence>
<dbReference type="Pfam" id="PF00990">
    <property type="entry name" value="GGDEF"/>
    <property type="match status" value="1"/>
</dbReference>
<comment type="caution">
    <text evidence="4">The sequence shown here is derived from an EMBL/GenBank/DDBJ whole genome shotgun (WGS) entry which is preliminary data.</text>
</comment>
<dbReference type="Proteomes" id="UP000034076">
    <property type="component" value="Unassembled WGS sequence"/>
</dbReference>
<dbReference type="PROSITE" id="PS50883">
    <property type="entry name" value="EAL"/>
    <property type="match status" value="1"/>
</dbReference>
<organism evidence="4 5">
    <name type="scientific">Christensenella hongkongensis</name>
    <dbReference type="NCBI Taxonomy" id="270498"/>
    <lineage>
        <taxon>Bacteria</taxon>
        <taxon>Bacillati</taxon>
        <taxon>Bacillota</taxon>
        <taxon>Clostridia</taxon>
        <taxon>Christensenellales</taxon>
        <taxon>Christensenellaceae</taxon>
        <taxon>Christensenella</taxon>
    </lineage>
</organism>
<dbReference type="InterPro" id="IPR043128">
    <property type="entry name" value="Rev_trsase/Diguanyl_cyclase"/>
</dbReference>
<dbReference type="CDD" id="cd01949">
    <property type="entry name" value="GGDEF"/>
    <property type="match status" value="1"/>
</dbReference>
<dbReference type="InterPro" id="IPR001633">
    <property type="entry name" value="EAL_dom"/>
</dbReference>
<dbReference type="CDD" id="cd01948">
    <property type="entry name" value="EAL"/>
    <property type="match status" value="1"/>
</dbReference>
<keyword evidence="1" id="KW-0812">Transmembrane</keyword>
<reference evidence="4 5" key="1">
    <citation type="submission" date="2015-04" db="EMBL/GenBank/DDBJ databases">
        <title>Draft genome sequence of bacteremic isolate Catabacter hongkongensis type strain HKU16T.</title>
        <authorList>
            <person name="Lau S.K."/>
            <person name="Teng J.L."/>
            <person name="Huang Y."/>
            <person name="Curreem S.O."/>
            <person name="Tsui S.K."/>
            <person name="Woo P.C."/>
        </authorList>
    </citation>
    <scope>NUCLEOTIDE SEQUENCE [LARGE SCALE GENOMIC DNA]</scope>
    <source>
        <strain evidence="4 5">HKU16</strain>
    </source>
</reference>
<evidence type="ECO:0000313" key="5">
    <source>
        <dbReference type="Proteomes" id="UP000034076"/>
    </source>
</evidence>
<dbReference type="PANTHER" id="PTHR33121:SF70">
    <property type="entry name" value="SIGNALING PROTEIN YKOW"/>
    <property type="match status" value="1"/>
</dbReference>
<dbReference type="NCBIfam" id="TIGR00254">
    <property type="entry name" value="GGDEF"/>
    <property type="match status" value="1"/>
</dbReference>
<keyword evidence="1" id="KW-1133">Transmembrane helix</keyword>
<dbReference type="PROSITE" id="PS50887">
    <property type="entry name" value="GGDEF"/>
    <property type="match status" value="1"/>
</dbReference>
<feature type="transmembrane region" description="Helical" evidence="1">
    <location>
        <begin position="154"/>
        <end position="173"/>
    </location>
</feature>
<dbReference type="InterPro" id="IPR050706">
    <property type="entry name" value="Cyclic-di-GMP_PDE-like"/>
</dbReference>
<dbReference type="STRING" id="270498.CHK_0059"/>
<evidence type="ECO:0000313" key="4">
    <source>
        <dbReference type="EMBL" id="KKI52442.1"/>
    </source>
</evidence>
<evidence type="ECO:0000256" key="1">
    <source>
        <dbReference type="SAM" id="Phobius"/>
    </source>
</evidence>
<gene>
    <name evidence="4" type="ORF">CHK_0059</name>
</gene>